<dbReference type="EMBL" id="MT863729">
    <property type="protein sequence ID" value="QPX65346.1"/>
    <property type="molecule type" value="Genomic_DNA"/>
</dbReference>
<accession>A0A7T3KHJ9</accession>
<proteinExistence type="predicted"/>
<gene>
    <name evidence="1" type="ORF">F372_064</name>
</gene>
<name>A0A7T3KHJ9_9CAUD</name>
<keyword evidence="2" id="KW-1185">Reference proteome</keyword>
<sequence length="47" mass="5746">MIESKFIIKRKLNFKNMRFGYKVLDVSGYSEFVEKPIYDHILEEFKN</sequence>
<evidence type="ECO:0000313" key="2">
    <source>
        <dbReference type="Proteomes" id="UP000595909"/>
    </source>
</evidence>
<protein>
    <submittedName>
        <fullName evidence="1">Uncharacterized protein</fullName>
    </submittedName>
</protein>
<dbReference type="Proteomes" id="UP000595909">
    <property type="component" value="Segment"/>
</dbReference>
<organism evidence="1 2">
    <name type="scientific">Campylobacter phage F372</name>
    <dbReference type="NCBI Taxonomy" id="2794375"/>
    <lineage>
        <taxon>Viruses</taxon>
        <taxon>Duplodnaviria</taxon>
        <taxon>Heunggongvirae</taxon>
        <taxon>Uroviricota</taxon>
        <taxon>Caudoviricetes</taxon>
        <taxon>Connertonviridae</taxon>
        <taxon>Fletchervirus</taxon>
        <taxon>Fletchervirus F372</taxon>
    </lineage>
</organism>
<reference evidence="1 2" key="1">
    <citation type="submission" date="2020-08" db="EMBL/GenBank/DDBJ databases">
        <authorList>
            <person name="Sorensen M.C.H."/>
        </authorList>
    </citation>
    <scope>NUCLEOTIDE SEQUENCE [LARGE SCALE GENOMIC DNA]</scope>
</reference>
<evidence type="ECO:0000313" key="1">
    <source>
        <dbReference type="EMBL" id="QPX65346.1"/>
    </source>
</evidence>